<evidence type="ECO:0000256" key="5">
    <source>
        <dbReference type="ARBA" id="ARBA00023163"/>
    </source>
</evidence>
<evidence type="ECO:0000313" key="8">
    <source>
        <dbReference type="EMBL" id="KAK4089262.1"/>
    </source>
</evidence>
<evidence type="ECO:0000256" key="6">
    <source>
        <dbReference type="ARBA" id="ARBA00023242"/>
    </source>
</evidence>
<feature type="compositionally biased region" description="Basic residues" evidence="7">
    <location>
        <begin position="124"/>
        <end position="134"/>
    </location>
</feature>
<keyword evidence="5" id="KW-0804">Transcription</keyword>
<keyword evidence="4" id="KW-0238">DNA-binding</keyword>
<reference evidence="8 9" key="1">
    <citation type="journal article" date="2024" name="Microbiol. Resour. Announc.">
        <title>Genome annotations for the ascomycete fungi Trichoderma harzianum, Trichoderma aggressivum, and Purpureocillium lilacinum.</title>
        <authorList>
            <person name="Beijen E.P.W."/>
            <person name="Ohm R.A."/>
        </authorList>
    </citation>
    <scope>NUCLEOTIDE SEQUENCE [LARGE SCALE GENOMIC DNA]</scope>
    <source>
        <strain evidence="8 9">CBS 150709</strain>
    </source>
</reference>
<feature type="region of interest" description="Disordered" evidence="7">
    <location>
        <begin position="112"/>
        <end position="134"/>
    </location>
</feature>
<sequence length="700" mass="78585">MCYFELQIIFCPCEKGEDCLLKRMGLKMVHGRAVHKLGRTWCKQENAWLPRLITKPCKLAKAKGETMGLRDCPDSLREGEFDVITHYVTDEACHECKNSCAARRSGRVVKRTRKAKEGQEAKPRAARKRGPKRGHYVTRDLKWRNSELTTTREATHEQHQAAQLTTTPVTTLLHFMYLYMADYLGQWEGESGKDELRADSRRIDAGTAIDEEAVQVDETRLPDLQVFRCDETWPTCHNCNNTGRRCDGVASAPRAAPSTPVVTFTAPLTLSHFPPAKASGGELGHGVGAYLDLFQRELVSCIVGSRSAWRRLVLQAVFEEPALGHAAVAFSALQKATAASPSDEGIKRFERVSPSLSSDEVRLALRHYERCIQEMQRVVGSGSRDSRSNHSYVDADLAMALSRLDLQASIFLGRRSPTFDAARVSSYSLSAEGGYQEADRDLTCLTSRLFSFMRAVSDHFRYREPGSVPLHVADKVGRLEDDLAAFRDRHLAPGTAFMERGSLEETTLIRVKYLTTSILLATCLAVEEAMYDCFTAQFADIVTLCAGLLDGSQRRVTPAGHRDFTLDMGIVHSLYVTACKCRHPGIRRRAMALLDAVPGAEGVWEGKEHARIGERVMQLEECDLDLNLNRDLVLKLSTDATDSKPISWAAWDLSRVPEWRRIHSVDIYPQLGLRRAKVSFRWRPNGMDGEWDDFTEVITW</sequence>
<keyword evidence="9" id="KW-1185">Reference proteome</keyword>
<dbReference type="Proteomes" id="UP001287286">
    <property type="component" value="Unassembled WGS sequence"/>
</dbReference>
<keyword evidence="1" id="KW-0479">Metal-binding</keyword>
<evidence type="ECO:0000256" key="3">
    <source>
        <dbReference type="ARBA" id="ARBA00023015"/>
    </source>
</evidence>
<dbReference type="PANTHER" id="PTHR36206">
    <property type="entry name" value="ASPERCRYPTIN BIOSYNTHESIS CLUSTER-SPECIFIC TRANSCRIPTION REGULATOR ATNN-RELATED"/>
    <property type="match status" value="1"/>
</dbReference>
<organism evidence="8 9">
    <name type="scientific">Purpureocillium lilacinum</name>
    <name type="common">Paecilomyces lilacinus</name>
    <dbReference type="NCBI Taxonomy" id="33203"/>
    <lineage>
        <taxon>Eukaryota</taxon>
        <taxon>Fungi</taxon>
        <taxon>Dikarya</taxon>
        <taxon>Ascomycota</taxon>
        <taxon>Pezizomycotina</taxon>
        <taxon>Sordariomycetes</taxon>
        <taxon>Hypocreomycetidae</taxon>
        <taxon>Hypocreales</taxon>
        <taxon>Ophiocordycipitaceae</taxon>
        <taxon>Purpureocillium</taxon>
    </lineage>
</organism>
<evidence type="ECO:0000256" key="1">
    <source>
        <dbReference type="ARBA" id="ARBA00022723"/>
    </source>
</evidence>
<keyword evidence="2" id="KW-0862">Zinc</keyword>
<accession>A0ABR0BZD9</accession>
<dbReference type="InterPro" id="IPR052360">
    <property type="entry name" value="Transcr_Regulatory_Proteins"/>
</dbReference>
<evidence type="ECO:0008006" key="10">
    <source>
        <dbReference type="Google" id="ProtNLM"/>
    </source>
</evidence>
<evidence type="ECO:0000256" key="7">
    <source>
        <dbReference type="SAM" id="MobiDB-lite"/>
    </source>
</evidence>
<evidence type="ECO:0000313" key="9">
    <source>
        <dbReference type="Proteomes" id="UP001287286"/>
    </source>
</evidence>
<keyword evidence="6" id="KW-0539">Nucleus</keyword>
<protein>
    <recommendedName>
        <fullName evidence="10">Zn(2)-C6 fungal-type domain-containing protein</fullName>
    </recommendedName>
</protein>
<name>A0ABR0BZD9_PURLI</name>
<proteinExistence type="predicted"/>
<comment type="caution">
    <text evidence="8">The sequence shown here is derived from an EMBL/GenBank/DDBJ whole genome shotgun (WGS) entry which is preliminary data.</text>
</comment>
<dbReference type="PANTHER" id="PTHR36206:SF10">
    <property type="entry name" value="ZN(II)2CYS6 TRANSCRIPTION FACTOR (EUROFUNG)"/>
    <property type="match status" value="1"/>
</dbReference>
<evidence type="ECO:0000256" key="2">
    <source>
        <dbReference type="ARBA" id="ARBA00022833"/>
    </source>
</evidence>
<gene>
    <name evidence="8" type="ORF">Purlil1_6251</name>
</gene>
<keyword evidence="3" id="KW-0805">Transcription regulation</keyword>
<dbReference type="EMBL" id="JAWRVI010000020">
    <property type="protein sequence ID" value="KAK4089262.1"/>
    <property type="molecule type" value="Genomic_DNA"/>
</dbReference>
<evidence type="ECO:0000256" key="4">
    <source>
        <dbReference type="ARBA" id="ARBA00023125"/>
    </source>
</evidence>